<evidence type="ECO:0000313" key="3">
    <source>
        <dbReference type="EMBL" id="CAD5228398.1"/>
    </source>
</evidence>
<dbReference type="Proteomes" id="UP000783686">
    <property type="component" value="Unassembled WGS sequence"/>
</dbReference>
<name>A0A811LIS2_9BILA</name>
<reference evidence="3" key="1">
    <citation type="submission" date="2020-09" db="EMBL/GenBank/DDBJ databases">
        <authorList>
            <person name="Kikuchi T."/>
        </authorList>
    </citation>
    <scope>NUCLEOTIDE SEQUENCE</scope>
    <source>
        <strain evidence="3">SH1</strain>
    </source>
</reference>
<feature type="transmembrane region" description="Helical" evidence="2">
    <location>
        <begin position="40"/>
        <end position="59"/>
    </location>
</feature>
<dbReference type="EMBL" id="CAJFCW020000006">
    <property type="protein sequence ID" value="CAG9124425.1"/>
    <property type="molecule type" value="Genomic_DNA"/>
</dbReference>
<feature type="transmembrane region" description="Helical" evidence="2">
    <location>
        <begin position="65"/>
        <end position="87"/>
    </location>
</feature>
<dbReference type="Proteomes" id="UP000614601">
    <property type="component" value="Unassembled WGS sequence"/>
</dbReference>
<evidence type="ECO:0000313" key="4">
    <source>
        <dbReference type="Proteomes" id="UP000614601"/>
    </source>
</evidence>
<gene>
    <name evidence="3" type="ORF">BOKJ2_LOCUS12658</name>
</gene>
<keyword evidence="4" id="KW-1185">Reference proteome</keyword>
<protein>
    <submittedName>
        <fullName evidence="3">Uncharacterized protein</fullName>
    </submittedName>
</protein>
<comment type="caution">
    <text evidence="3">The sequence shown here is derived from an EMBL/GenBank/DDBJ whole genome shotgun (WGS) entry which is preliminary data.</text>
</comment>
<feature type="compositionally biased region" description="Basic and acidic residues" evidence="1">
    <location>
        <begin position="214"/>
        <end position="223"/>
    </location>
</feature>
<organism evidence="3 4">
    <name type="scientific">Bursaphelenchus okinawaensis</name>
    <dbReference type="NCBI Taxonomy" id="465554"/>
    <lineage>
        <taxon>Eukaryota</taxon>
        <taxon>Metazoa</taxon>
        <taxon>Ecdysozoa</taxon>
        <taxon>Nematoda</taxon>
        <taxon>Chromadorea</taxon>
        <taxon>Rhabditida</taxon>
        <taxon>Tylenchina</taxon>
        <taxon>Tylenchomorpha</taxon>
        <taxon>Aphelenchoidea</taxon>
        <taxon>Aphelenchoididae</taxon>
        <taxon>Bursaphelenchus</taxon>
    </lineage>
</organism>
<keyword evidence="2" id="KW-1133">Transmembrane helix</keyword>
<keyword evidence="2" id="KW-0812">Transmembrane</keyword>
<sequence>MSQTGNGRISSSSGTPDTISFVKSKSQVPKGGHFRVRYHVTILVLITMGVVEMLAHYLFNCNDSFTHMVGAIVALFMGFFAYEWVWIHSPALTRNRKAHFDEANILETYQPRARTMGHMFTPDPPTPGPTFSVTGDELPERSESEKAKFNAVRNNHYENMYQHAIQVAKEQEEMEKKAKEGSKKSENEKVEKKEEDQPAYENLEEIIKTTPKSSSEKKTDKDS</sequence>
<feature type="region of interest" description="Disordered" evidence="1">
    <location>
        <begin position="167"/>
        <end position="223"/>
    </location>
</feature>
<dbReference type="EMBL" id="CAJFDH010000006">
    <property type="protein sequence ID" value="CAD5228398.1"/>
    <property type="molecule type" value="Genomic_DNA"/>
</dbReference>
<dbReference type="OrthoDB" id="5836881at2759"/>
<evidence type="ECO:0000256" key="2">
    <source>
        <dbReference type="SAM" id="Phobius"/>
    </source>
</evidence>
<proteinExistence type="predicted"/>
<evidence type="ECO:0000256" key="1">
    <source>
        <dbReference type="SAM" id="MobiDB-lite"/>
    </source>
</evidence>
<feature type="compositionally biased region" description="Basic and acidic residues" evidence="1">
    <location>
        <begin position="169"/>
        <end position="196"/>
    </location>
</feature>
<dbReference type="AlphaFoldDB" id="A0A811LIS2"/>
<accession>A0A811LIS2</accession>
<keyword evidence="2" id="KW-0472">Membrane</keyword>